<dbReference type="InterPro" id="IPR037459">
    <property type="entry name" value="RhgT-like"/>
</dbReference>
<dbReference type="RefSeq" id="XP_062636782.1">
    <property type="nucleotide sequence ID" value="XM_062780796.1"/>
</dbReference>
<feature type="signal peptide" evidence="1">
    <location>
        <begin position="1"/>
        <end position="22"/>
    </location>
</feature>
<dbReference type="AlphaFoldDB" id="A0AAN6V2T6"/>
<comment type="caution">
    <text evidence="3">The sequence shown here is derived from an EMBL/GenBank/DDBJ whole genome shotgun (WGS) entry which is preliminary data.</text>
</comment>
<reference evidence="3" key="1">
    <citation type="journal article" date="2023" name="Mol. Phylogenet. Evol.">
        <title>Genome-scale phylogeny and comparative genomics of the fungal order Sordariales.</title>
        <authorList>
            <person name="Hensen N."/>
            <person name="Bonometti L."/>
            <person name="Westerberg I."/>
            <person name="Brannstrom I.O."/>
            <person name="Guillou S."/>
            <person name="Cros-Aarteil S."/>
            <person name="Calhoun S."/>
            <person name="Haridas S."/>
            <person name="Kuo A."/>
            <person name="Mondo S."/>
            <person name="Pangilinan J."/>
            <person name="Riley R."/>
            <person name="LaButti K."/>
            <person name="Andreopoulos B."/>
            <person name="Lipzen A."/>
            <person name="Chen C."/>
            <person name="Yan M."/>
            <person name="Daum C."/>
            <person name="Ng V."/>
            <person name="Clum A."/>
            <person name="Steindorff A."/>
            <person name="Ohm R.A."/>
            <person name="Martin F."/>
            <person name="Silar P."/>
            <person name="Natvig D.O."/>
            <person name="Lalanne C."/>
            <person name="Gautier V."/>
            <person name="Ament-Velasquez S.L."/>
            <person name="Kruys A."/>
            <person name="Hutchinson M.I."/>
            <person name="Powell A.J."/>
            <person name="Barry K."/>
            <person name="Miller A.N."/>
            <person name="Grigoriev I.V."/>
            <person name="Debuchy R."/>
            <person name="Gladieux P."/>
            <person name="Hiltunen Thoren M."/>
            <person name="Johannesson H."/>
        </authorList>
    </citation>
    <scope>NUCLEOTIDE SEQUENCE</scope>
    <source>
        <strain evidence="3">CBS 141.50</strain>
    </source>
</reference>
<evidence type="ECO:0000313" key="4">
    <source>
        <dbReference type="Proteomes" id="UP001302676"/>
    </source>
</evidence>
<dbReference type="Proteomes" id="UP001302676">
    <property type="component" value="Unassembled WGS sequence"/>
</dbReference>
<dbReference type="SUPFAM" id="SSF52266">
    <property type="entry name" value="SGNH hydrolase"/>
    <property type="match status" value="1"/>
</dbReference>
<dbReference type="InterPro" id="IPR013830">
    <property type="entry name" value="SGNH_hydro"/>
</dbReference>
<dbReference type="PANTHER" id="PTHR43695:SF2">
    <property type="entry name" value="PUTATIVE (AFU_ORTHOLOGUE AFUA_2G17250)-RELATED"/>
    <property type="match status" value="1"/>
</dbReference>
<organism evidence="3 4">
    <name type="scientific">Dichotomopilus funicola</name>
    <dbReference type="NCBI Taxonomy" id="1934379"/>
    <lineage>
        <taxon>Eukaryota</taxon>
        <taxon>Fungi</taxon>
        <taxon>Dikarya</taxon>
        <taxon>Ascomycota</taxon>
        <taxon>Pezizomycotina</taxon>
        <taxon>Sordariomycetes</taxon>
        <taxon>Sordariomycetidae</taxon>
        <taxon>Sordariales</taxon>
        <taxon>Chaetomiaceae</taxon>
        <taxon>Dichotomopilus</taxon>
    </lineage>
</organism>
<protein>
    <submittedName>
        <fullName evidence="3">SGNH hydrolase-type esterase domain-containing protein</fullName>
    </submittedName>
</protein>
<evidence type="ECO:0000313" key="3">
    <source>
        <dbReference type="EMBL" id="KAK4143411.1"/>
    </source>
</evidence>
<evidence type="ECO:0000256" key="1">
    <source>
        <dbReference type="SAM" id="SignalP"/>
    </source>
</evidence>
<name>A0AAN6V2T6_9PEZI</name>
<proteinExistence type="predicted"/>
<keyword evidence="1" id="KW-0732">Signal</keyword>
<keyword evidence="4" id="KW-1185">Reference proteome</keyword>
<dbReference type="Gene3D" id="3.40.50.1110">
    <property type="entry name" value="SGNH hydrolase"/>
    <property type="match status" value="1"/>
</dbReference>
<sequence length="245" mass="26095">MRLTSSLILNAVLCAAVPPVPRQQKPPAFFLAGDSTTASNGGWGDAFLTVLEGGATGQNEGRSGATTVSYINGEGVELLQGLVTDNTDDYDCYVTLQFGHNDQASTANITMDQFQSNLQFMSEKITAAGGTPIILTPLTRRTFTNGTLDDSLANVSEASRKAAQAAGVPMLDLNAASKAYVQAIGSSDADTYNLAFGDWTHLNEHGATVFARIVADLVEEWRLAFDGYITPDEELSEKIKEGIYA</sequence>
<feature type="chain" id="PRO_5043017827" evidence="1">
    <location>
        <begin position="23"/>
        <end position="245"/>
    </location>
</feature>
<reference evidence="3" key="2">
    <citation type="submission" date="2023-05" db="EMBL/GenBank/DDBJ databases">
        <authorList>
            <consortium name="Lawrence Berkeley National Laboratory"/>
            <person name="Steindorff A."/>
            <person name="Hensen N."/>
            <person name="Bonometti L."/>
            <person name="Westerberg I."/>
            <person name="Brannstrom I.O."/>
            <person name="Guillou S."/>
            <person name="Cros-Aarteil S."/>
            <person name="Calhoun S."/>
            <person name="Haridas S."/>
            <person name="Kuo A."/>
            <person name="Mondo S."/>
            <person name="Pangilinan J."/>
            <person name="Riley R."/>
            <person name="Labutti K."/>
            <person name="Andreopoulos B."/>
            <person name="Lipzen A."/>
            <person name="Chen C."/>
            <person name="Yanf M."/>
            <person name="Daum C."/>
            <person name="Ng V."/>
            <person name="Clum A."/>
            <person name="Ohm R."/>
            <person name="Martin F."/>
            <person name="Silar P."/>
            <person name="Natvig D."/>
            <person name="Lalanne C."/>
            <person name="Gautier V."/>
            <person name="Ament-Velasquez S.L."/>
            <person name="Kruys A."/>
            <person name="Hutchinson M.I."/>
            <person name="Powell A.J."/>
            <person name="Barry K."/>
            <person name="Miller A.N."/>
            <person name="Grigoriev I.V."/>
            <person name="Debuchy R."/>
            <person name="Gladieux P."/>
            <person name="Thoren M.H."/>
            <person name="Johannesson H."/>
        </authorList>
    </citation>
    <scope>NUCLEOTIDE SEQUENCE</scope>
    <source>
        <strain evidence="3">CBS 141.50</strain>
    </source>
</reference>
<feature type="domain" description="SGNH hydrolase-type esterase" evidence="2">
    <location>
        <begin position="33"/>
        <end position="207"/>
    </location>
</feature>
<keyword evidence="3" id="KW-0378">Hydrolase</keyword>
<dbReference type="Pfam" id="PF13472">
    <property type="entry name" value="Lipase_GDSL_2"/>
    <property type="match status" value="1"/>
</dbReference>
<accession>A0AAN6V2T6</accession>
<dbReference type="EMBL" id="MU853586">
    <property type="protein sequence ID" value="KAK4143411.1"/>
    <property type="molecule type" value="Genomic_DNA"/>
</dbReference>
<dbReference type="InterPro" id="IPR036514">
    <property type="entry name" value="SGNH_hydro_sf"/>
</dbReference>
<dbReference type="PANTHER" id="PTHR43695">
    <property type="entry name" value="PUTATIVE (AFU_ORTHOLOGUE AFUA_2G17250)-RELATED"/>
    <property type="match status" value="1"/>
</dbReference>
<dbReference type="GO" id="GO:0016787">
    <property type="term" value="F:hydrolase activity"/>
    <property type="evidence" value="ECO:0007669"/>
    <property type="project" value="UniProtKB-KW"/>
</dbReference>
<gene>
    <name evidence="3" type="ORF">C8A04DRAFT_28835</name>
</gene>
<dbReference type="GeneID" id="87817409"/>
<dbReference type="CDD" id="cd01821">
    <property type="entry name" value="Rhamnogalacturan_acetylesterase_like"/>
    <property type="match status" value="1"/>
</dbReference>
<evidence type="ECO:0000259" key="2">
    <source>
        <dbReference type="Pfam" id="PF13472"/>
    </source>
</evidence>